<dbReference type="WBParaSite" id="Minc3s02289g29283">
    <property type="protein sequence ID" value="Minc3s02289g29283"/>
    <property type="gene ID" value="Minc3s02289g29283"/>
</dbReference>
<proteinExistence type="predicted"/>
<dbReference type="Pfam" id="PF03564">
    <property type="entry name" value="DUF1759"/>
    <property type="match status" value="1"/>
</dbReference>
<dbReference type="PANTHER" id="PTHR47331:SF5">
    <property type="entry name" value="RIBONUCLEASE H"/>
    <property type="match status" value="1"/>
</dbReference>
<dbReference type="PANTHER" id="PTHR47331">
    <property type="entry name" value="PHD-TYPE DOMAIN-CONTAINING PROTEIN"/>
    <property type="match status" value="1"/>
</dbReference>
<feature type="compositionally biased region" description="Basic and acidic residues" evidence="1">
    <location>
        <begin position="222"/>
        <end position="258"/>
    </location>
</feature>
<feature type="compositionally biased region" description="Basic and acidic residues" evidence="1">
    <location>
        <begin position="689"/>
        <end position="700"/>
    </location>
</feature>
<name>A0A914MNQ1_MELIC</name>
<keyword evidence="3" id="KW-1185">Reference proteome</keyword>
<dbReference type="Proteomes" id="UP000887563">
    <property type="component" value="Unplaced"/>
</dbReference>
<feature type="region of interest" description="Disordered" evidence="1">
    <location>
        <begin position="689"/>
        <end position="722"/>
    </location>
</feature>
<evidence type="ECO:0000256" key="1">
    <source>
        <dbReference type="SAM" id="MobiDB-lite"/>
    </source>
</evidence>
<evidence type="ECO:0000259" key="2">
    <source>
        <dbReference type="Pfam" id="PF05585"/>
    </source>
</evidence>
<evidence type="ECO:0000313" key="3">
    <source>
        <dbReference type="Proteomes" id="UP000887563"/>
    </source>
</evidence>
<reference evidence="4" key="1">
    <citation type="submission" date="2022-11" db="UniProtKB">
        <authorList>
            <consortium name="WormBaseParasite"/>
        </authorList>
    </citation>
    <scope>IDENTIFICATION</scope>
</reference>
<evidence type="ECO:0000313" key="4">
    <source>
        <dbReference type="WBParaSite" id="Minc3s02289g29283"/>
    </source>
</evidence>
<dbReference type="AlphaFoldDB" id="A0A914MNQ1"/>
<sequence>MLRMAKSKLGRKLRLKQLNLRREVAQIEQAPQIAPAAQVSHEVRHQALNIGKFYGTDPDLWPDWWELFMSIHEDSGLSTERKFLYLRSFIPQESPAGLLIDGFQPSEYGQAIDLLKQNYENKDRRIRNLQQQILTLPHCNTLEDVRKFYLNLERICRQLAGLGNDTDSDLYYNLLETKLTRPMLREILAVKKEAGDSWTTSKFRLELKRLLESEMEISSILKKMDDGKKGEEKKQFHKPKDEHHTPKRTGNEKRMSPRDEDESPPPTVACPTVGKTNRKETVREKKGKRSLYCYFCQKNHWSNECRNYSTLQARKERIKEEKRCIRCCRLGHEATDCEHPTKCLGCSGAHPLALCPNQKIPQQPKLKQRTGVGRTNGFKKKWTQEKIKQSDDDGNHRHYQKKWTPNKWTSKKSKMDFKRATEPETQAIGFKYCLLKCVQAKMFNPKFGRKKNASGTIFIDSGSQSSMISERLANELMLKPHSFEKLELRGVGPRDLATSSYSKMVKVGLETSEGPMKLELLVVPSEHLPPMVTVQIDDQDESALETKPLEVKHRIENPDVLIGAKYLNELEIAKIRQLPSGFWLSKSILGPLLDSEGELIASAIVSQLPELNCVCPKIETNKCLHIRKVEVKRSHGKAIQKLNKEWIAAQKQGATKNNWSKSTPCGGSVVHMGDEAAPPSLRRRRRIKKYNEGTARKENAESENIGKQPHKQLYPPEIKKGRDQRNNIGLQQVRQKSHTGVSEKELSIQRFKQLTPPFAQERKLNFDCAKGTKEFKEKLRKGKSKSPGPQHSRGVRLENLSIWENNRGEGKIQPQSKKREYGNRKSLLIKEELIGKRKKLYCLKKKATTNIRKNSGAKRCIRKKDIPTDFETRSSFLAVLGIIALATVEVTAPRISISAGEVWAWGFSLMSILFLLGKEANSRRMAALATVGSFRTTRVPNHILASTSRGRMESNRGGSSVLGLGQPGPADGRGKEEMEDPSRWKNRRRCGQCSELRGLRINSESIVVISHKLQQQPFPLSFHFRCISLLF</sequence>
<feature type="domain" description="DUF1758" evidence="2">
    <location>
        <begin position="455"/>
        <end position="595"/>
    </location>
</feature>
<accession>A0A914MNQ1</accession>
<feature type="region of interest" description="Disordered" evidence="1">
    <location>
        <begin position="776"/>
        <end position="795"/>
    </location>
</feature>
<feature type="region of interest" description="Disordered" evidence="1">
    <location>
        <begin position="382"/>
        <end position="401"/>
    </location>
</feature>
<feature type="region of interest" description="Disordered" evidence="1">
    <location>
        <begin position="947"/>
        <end position="985"/>
    </location>
</feature>
<organism evidence="3 4">
    <name type="scientific">Meloidogyne incognita</name>
    <name type="common">Southern root-knot nematode worm</name>
    <name type="synonym">Oxyuris incognita</name>
    <dbReference type="NCBI Taxonomy" id="6306"/>
    <lineage>
        <taxon>Eukaryota</taxon>
        <taxon>Metazoa</taxon>
        <taxon>Ecdysozoa</taxon>
        <taxon>Nematoda</taxon>
        <taxon>Chromadorea</taxon>
        <taxon>Rhabditida</taxon>
        <taxon>Tylenchina</taxon>
        <taxon>Tylenchomorpha</taxon>
        <taxon>Tylenchoidea</taxon>
        <taxon>Meloidogynidae</taxon>
        <taxon>Meloidogyninae</taxon>
        <taxon>Meloidogyne</taxon>
        <taxon>Meloidogyne incognita group</taxon>
    </lineage>
</organism>
<dbReference type="InterPro" id="IPR008737">
    <property type="entry name" value="DUF1758"/>
</dbReference>
<dbReference type="Pfam" id="PF05585">
    <property type="entry name" value="DUF1758"/>
    <property type="match status" value="1"/>
</dbReference>
<feature type="compositionally biased region" description="Basic and acidic residues" evidence="1">
    <location>
        <begin position="382"/>
        <end position="396"/>
    </location>
</feature>
<protein>
    <submittedName>
        <fullName evidence="4">Peptidase aspartic putative domain-containing protein</fullName>
    </submittedName>
</protein>
<dbReference type="InterPro" id="IPR005312">
    <property type="entry name" value="DUF1759"/>
</dbReference>
<feature type="region of interest" description="Disordered" evidence="1">
    <location>
        <begin position="222"/>
        <end position="281"/>
    </location>
</feature>
<feature type="compositionally biased region" description="Basic and acidic residues" evidence="1">
    <location>
        <begin position="972"/>
        <end position="983"/>
    </location>
</feature>